<dbReference type="RefSeq" id="WP_168433071.1">
    <property type="nucleotide sequence ID" value="NZ_CAAHFH010000001.1"/>
</dbReference>
<dbReference type="InterPro" id="IPR011050">
    <property type="entry name" value="Pectin_lyase_fold/virulence"/>
</dbReference>
<dbReference type="InterPro" id="IPR012334">
    <property type="entry name" value="Pectin_lyas_fold"/>
</dbReference>
<evidence type="ECO:0000313" key="3">
    <source>
        <dbReference type="Proteomes" id="UP000346198"/>
    </source>
</evidence>
<dbReference type="AlphaFoldDB" id="A0A6C2UGQ3"/>
<reference evidence="2 3" key="1">
    <citation type="submission" date="2019-04" db="EMBL/GenBank/DDBJ databases">
        <authorList>
            <person name="Van Vliet M D."/>
        </authorList>
    </citation>
    <scope>NUCLEOTIDE SEQUENCE [LARGE SCALE GENOMIC DNA]</scope>
    <source>
        <strain evidence="2 3">F21</strain>
    </source>
</reference>
<name>A0A6C2UGQ3_9BACT</name>
<dbReference type="Gene3D" id="2.160.20.10">
    <property type="entry name" value="Single-stranded right-handed beta-helix, Pectin lyase-like"/>
    <property type="match status" value="1"/>
</dbReference>
<dbReference type="EMBL" id="CAAHFH010000001">
    <property type="protein sequence ID" value="VGO19355.1"/>
    <property type="molecule type" value="Genomic_DNA"/>
</dbReference>
<evidence type="ECO:0008006" key="4">
    <source>
        <dbReference type="Google" id="ProtNLM"/>
    </source>
</evidence>
<accession>A0A6C2UGQ3</accession>
<feature type="signal peptide" evidence="1">
    <location>
        <begin position="1"/>
        <end position="20"/>
    </location>
</feature>
<evidence type="ECO:0000256" key="1">
    <source>
        <dbReference type="SAM" id="SignalP"/>
    </source>
</evidence>
<keyword evidence="3" id="KW-1185">Reference proteome</keyword>
<dbReference type="Proteomes" id="UP000346198">
    <property type="component" value="Unassembled WGS sequence"/>
</dbReference>
<feature type="chain" id="PRO_5025593656" description="DUF1565 domain-containing protein" evidence="1">
    <location>
        <begin position="21"/>
        <end position="57"/>
    </location>
</feature>
<protein>
    <recommendedName>
        <fullName evidence="4">DUF1565 domain-containing protein</fullName>
    </recommendedName>
</protein>
<organism evidence="2 3">
    <name type="scientific">Pontiella sulfatireligans</name>
    <dbReference type="NCBI Taxonomy" id="2750658"/>
    <lineage>
        <taxon>Bacteria</taxon>
        <taxon>Pseudomonadati</taxon>
        <taxon>Kiritimatiellota</taxon>
        <taxon>Kiritimatiellia</taxon>
        <taxon>Kiritimatiellales</taxon>
        <taxon>Pontiellaceae</taxon>
        <taxon>Pontiella</taxon>
    </lineage>
</organism>
<sequence length="57" mass="5741">MRQIGILMLAGMLVAANAMAAKEILVAVSGNDKNPGTDKKPFATVAAARDALRGSGG</sequence>
<dbReference type="SUPFAM" id="SSF51126">
    <property type="entry name" value="Pectin lyase-like"/>
    <property type="match status" value="1"/>
</dbReference>
<evidence type="ECO:0000313" key="2">
    <source>
        <dbReference type="EMBL" id="VGO19355.1"/>
    </source>
</evidence>
<proteinExistence type="predicted"/>
<gene>
    <name evidence="2" type="ORF">SCARR_01413</name>
</gene>
<keyword evidence="1" id="KW-0732">Signal</keyword>